<keyword evidence="3" id="KW-1185">Reference proteome</keyword>
<feature type="region of interest" description="Disordered" evidence="1">
    <location>
        <begin position="24"/>
        <end position="121"/>
    </location>
</feature>
<reference evidence="2 3" key="1">
    <citation type="submission" date="2014-04" db="EMBL/GenBank/DDBJ databases">
        <authorList>
            <consortium name="DOE Joint Genome Institute"/>
            <person name="Kuo A."/>
            <person name="Kohler A."/>
            <person name="Costa M.D."/>
            <person name="Nagy L.G."/>
            <person name="Floudas D."/>
            <person name="Copeland A."/>
            <person name="Barry K.W."/>
            <person name="Cichocki N."/>
            <person name="Veneault-Fourrey C."/>
            <person name="LaButti K."/>
            <person name="Lindquist E.A."/>
            <person name="Lipzen A."/>
            <person name="Lundell T."/>
            <person name="Morin E."/>
            <person name="Murat C."/>
            <person name="Sun H."/>
            <person name="Tunlid A."/>
            <person name="Henrissat B."/>
            <person name="Grigoriev I.V."/>
            <person name="Hibbett D.S."/>
            <person name="Martin F."/>
            <person name="Nordberg H.P."/>
            <person name="Cantor M.N."/>
            <person name="Hua S.X."/>
        </authorList>
    </citation>
    <scope>NUCLEOTIDE SEQUENCE [LARGE SCALE GENOMIC DNA]</scope>
    <source>
        <strain evidence="2 3">Marx 270</strain>
    </source>
</reference>
<dbReference type="Proteomes" id="UP000054217">
    <property type="component" value="Unassembled WGS sequence"/>
</dbReference>
<feature type="compositionally biased region" description="Low complexity" evidence="1">
    <location>
        <begin position="63"/>
        <end position="92"/>
    </location>
</feature>
<accession>A0A0C3ICZ0</accession>
<evidence type="ECO:0000313" key="3">
    <source>
        <dbReference type="Proteomes" id="UP000054217"/>
    </source>
</evidence>
<evidence type="ECO:0000256" key="1">
    <source>
        <dbReference type="SAM" id="MobiDB-lite"/>
    </source>
</evidence>
<gene>
    <name evidence="2" type="ORF">M404DRAFT_34600</name>
</gene>
<sequence length="359" mass="38789">MAPKRDAAQPKDASPPKCVRIAASSLVSSTPTTCDTIIQRTPPPTSMVPTTSNLQEPDALLHPPSNDSDPTSTPSTGTLPSTTMSITTDTSSAHQTTDCQSQETPPPPSQSTPATVSSGTISAIGKTPNPCLFDPNRVSTCPEPLLKRIKTLSTYSNPDANTFALGCILPTAMWGATDPYKDRSKVLCNPSTNQPINIWVLGHITSTWFLKNGAPNNQCSVTVLSLSSKLGQYVNLLLSEFSVPSPPINEYDHGLVQTVRWQSSKSGGDTVLFNSIYDAREILKNKSAMTKLDISYLEKRALVLLECHLNCYHQKDDHGRWTISKAQFELQAIYLLQDPCHPNPDQASNSGVEIAGLAI</sequence>
<proteinExistence type="predicted"/>
<dbReference type="AlphaFoldDB" id="A0A0C3ICZ0"/>
<dbReference type="OrthoDB" id="3066210at2759"/>
<organism evidence="2 3">
    <name type="scientific">Pisolithus tinctorius Marx 270</name>
    <dbReference type="NCBI Taxonomy" id="870435"/>
    <lineage>
        <taxon>Eukaryota</taxon>
        <taxon>Fungi</taxon>
        <taxon>Dikarya</taxon>
        <taxon>Basidiomycota</taxon>
        <taxon>Agaricomycotina</taxon>
        <taxon>Agaricomycetes</taxon>
        <taxon>Agaricomycetidae</taxon>
        <taxon>Boletales</taxon>
        <taxon>Sclerodermatineae</taxon>
        <taxon>Pisolithaceae</taxon>
        <taxon>Pisolithus</taxon>
    </lineage>
</organism>
<dbReference type="EMBL" id="KN832082">
    <property type="protein sequence ID" value="KIN94897.1"/>
    <property type="molecule type" value="Genomic_DNA"/>
</dbReference>
<name>A0A0C3ICZ0_PISTI</name>
<evidence type="ECO:0000313" key="2">
    <source>
        <dbReference type="EMBL" id="KIN94897.1"/>
    </source>
</evidence>
<reference evidence="3" key="2">
    <citation type="submission" date="2015-01" db="EMBL/GenBank/DDBJ databases">
        <title>Evolutionary Origins and Diversification of the Mycorrhizal Mutualists.</title>
        <authorList>
            <consortium name="DOE Joint Genome Institute"/>
            <consortium name="Mycorrhizal Genomics Consortium"/>
            <person name="Kohler A."/>
            <person name="Kuo A."/>
            <person name="Nagy L.G."/>
            <person name="Floudas D."/>
            <person name="Copeland A."/>
            <person name="Barry K.W."/>
            <person name="Cichocki N."/>
            <person name="Veneault-Fourrey C."/>
            <person name="LaButti K."/>
            <person name="Lindquist E.A."/>
            <person name="Lipzen A."/>
            <person name="Lundell T."/>
            <person name="Morin E."/>
            <person name="Murat C."/>
            <person name="Riley R."/>
            <person name="Ohm R."/>
            <person name="Sun H."/>
            <person name="Tunlid A."/>
            <person name="Henrissat B."/>
            <person name="Grigoriev I.V."/>
            <person name="Hibbett D.S."/>
            <person name="Martin F."/>
        </authorList>
    </citation>
    <scope>NUCLEOTIDE SEQUENCE [LARGE SCALE GENOMIC DNA]</scope>
    <source>
        <strain evidence="3">Marx 270</strain>
    </source>
</reference>
<protein>
    <submittedName>
        <fullName evidence="2">Uncharacterized protein</fullName>
    </submittedName>
</protein>
<dbReference type="HOGENOM" id="CLU_045158_0_0_1"/>
<dbReference type="InParanoid" id="A0A0C3ICZ0"/>
<feature type="compositionally biased region" description="Polar residues" evidence="1">
    <location>
        <begin position="25"/>
        <end position="39"/>
    </location>
</feature>